<gene>
    <name evidence="2" type="ORF">V6R90_11815</name>
</gene>
<proteinExistence type="predicted"/>
<organism evidence="2 3">
    <name type="scientific">Nocardioides kribbensis</name>
    <dbReference type="NCBI Taxonomy" id="305517"/>
    <lineage>
        <taxon>Bacteria</taxon>
        <taxon>Bacillati</taxon>
        <taxon>Actinomycetota</taxon>
        <taxon>Actinomycetes</taxon>
        <taxon>Propionibacteriales</taxon>
        <taxon>Nocardioidaceae</taxon>
        <taxon>Nocardioides</taxon>
    </lineage>
</organism>
<evidence type="ECO:0000313" key="2">
    <source>
        <dbReference type="EMBL" id="MEQ7847964.1"/>
    </source>
</evidence>
<keyword evidence="1" id="KW-0472">Membrane</keyword>
<keyword evidence="3" id="KW-1185">Reference proteome</keyword>
<evidence type="ECO:0000313" key="3">
    <source>
        <dbReference type="Proteomes" id="UP001482520"/>
    </source>
</evidence>
<name>A0ABV1NZL8_9ACTN</name>
<protein>
    <submittedName>
        <fullName evidence="2">Uncharacterized protein</fullName>
    </submittedName>
</protein>
<accession>A0ABV1NZL8</accession>
<dbReference type="EMBL" id="JBEGDP010000012">
    <property type="protein sequence ID" value="MEQ7847964.1"/>
    <property type="molecule type" value="Genomic_DNA"/>
</dbReference>
<keyword evidence="1" id="KW-1133">Transmembrane helix</keyword>
<feature type="transmembrane region" description="Helical" evidence="1">
    <location>
        <begin position="12"/>
        <end position="35"/>
    </location>
</feature>
<dbReference type="RefSeq" id="WP_349804798.1">
    <property type="nucleotide sequence ID" value="NZ_JBEGDP010000012.1"/>
</dbReference>
<sequence>MELLSPAAVAVLWAVVTVGVLGGLLAVGVLGQTVLRHRHVRVARHLGLREYYGGLVLSH</sequence>
<reference evidence="2 3" key="1">
    <citation type="submission" date="2024-02" db="EMBL/GenBank/DDBJ databases">
        <title>Full genome sequence of Nocardioides kribbensis.</title>
        <authorList>
            <person name="Poletto B.L."/>
            <person name="Silva G."/>
            <person name="Galante D."/>
            <person name="Campos K.R."/>
            <person name="Santos M.B.N."/>
            <person name="Sacchi C.T."/>
        </authorList>
    </citation>
    <scope>NUCLEOTIDE SEQUENCE [LARGE SCALE GENOMIC DNA]</scope>
    <source>
        <strain evidence="2 3">O4R</strain>
    </source>
</reference>
<comment type="caution">
    <text evidence="2">The sequence shown here is derived from an EMBL/GenBank/DDBJ whole genome shotgun (WGS) entry which is preliminary data.</text>
</comment>
<dbReference type="Proteomes" id="UP001482520">
    <property type="component" value="Unassembled WGS sequence"/>
</dbReference>
<evidence type="ECO:0000256" key="1">
    <source>
        <dbReference type="SAM" id="Phobius"/>
    </source>
</evidence>
<keyword evidence="1" id="KW-0812">Transmembrane</keyword>